<name>A0AA36BJV1_OCTVU</name>
<dbReference type="PROSITE" id="PS50878">
    <property type="entry name" value="RT_POL"/>
    <property type="match status" value="1"/>
</dbReference>
<organism evidence="2 3">
    <name type="scientific">Octopus vulgaris</name>
    <name type="common">Common octopus</name>
    <dbReference type="NCBI Taxonomy" id="6645"/>
    <lineage>
        <taxon>Eukaryota</taxon>
        <taxon>Metazoa</taxon>
        <taxon>Spiralia</taxon>
        <taxon>Lophotrochozoa</taxon>
        <taxon>Mollusca</taxon>
        <taxon>Cephalopoda</taxon>
        <taxon>Coleoidea</taxon>
        <taxon>Octopodiformes</taxon>
        <taxon>Octopoda</taxon>
        <taxon>Incirrata</taxon>
        <taxon>Octopodidae</taxon>
        <taxon>Octopus</taxon>
    </lineage>
</organism>
<keyword evidence="3" id="KW-1185">Reference proteome</keyword>
<evidence type="ECO:0000259" key="1">
    <source>
        <dbReference type="PROSITE" id="PS50878"/>
    </source>
</evidence>
<reference evidence="2" key="1">
    <citation type="submission" date="2023-08" db="EMBL/GenBank/DDBJ databases">
        <authorList>
            <person name="Alioto T."/>
            <person name="Alioto T."/>
            <person name="Gomez Garrido J."/>
        </authorList>
    </citation>
    <scope>NUCLEOTIDE SEQUENCE</scope>
</reference>
<evidence type="ECO:0000313" key="3">
    <source>
        <dbReference type="Proteomes" id="UP001162480"/>
    </source>
</evidence>
<dbReference type="AlphaFoldDB" id="A0AA36BJV1"/>
<dbReference type="PANTHER" id="PTHR47027:SF20">
    <property type="entry name" value="REVERSE TRANSCRIPTASE-LIKE PROTEIN WITH RNA-DIRECTED DNA POLYMERASE DOMAIN"/>
    <property type="match status" value="1"/>
</dbReference>
<dbReference type="Pfam" id="PF00078">
    <property type="entry name" value="RVT_1"/>
    <property type="match status" value="1"/>
</dbReference>
<feature type="domain" description="Reverse transcriptase" evidence="1">
    <location>
        <begin position="71"/>
        <end position="362"/>
    </location>
</feature>
<dbReference type="EMBL" id="OX597830">
    <property type="protein sequence ID" value="CAI9735087.1"/>
    <property type="molecule type" value="Genomic_DNA"/>
</dbReference>
<protein>
    <recommendedName>
        <fullName evidence="1">Reverse transcriptase domain-containing protein</fullName>
    </recommendedName>
</protein>
<gene>
    <name evidence="2" type="ORF">OCTVUL_1B010889</name>
</gene>
<sequence>MDSIVDEELINGLSQRDVLEELSVVPSNAEIKMTIKQLTNGKSSGNDGILAEIYKCGSSLLLRKLCELFSLIWELGSVPQEFKDASIVHLYKNKSNKCECDNYRGISLLCVAGKILRMVILNRLNDALDILVLLESQCGFRAGRGTVNIIFSQRQLQEKGLEHKRDLFVTSVDLTKIFDTVSRGALWVVPGKLGVLEKVLDVIISFHQGMMASTRSGEEVSDYSQFQMGQKKGCVLAPLLFALYFSVILSIREGAKFAYKTGGGLFNQQRFKAKTKTLVQTVRDLLLSDDCALVAHILEDMQWILDNFSRASKAFRLNISIKKTELVHQPIRDHPPAVPPTVYADGKALKTVSSFIYLGSIVSNDIKVNKEIEPRMGKASSAFGKLYHRLLEQPQRIVESESL</sequence>
<dbReference type="PANTHER" id="PTHR47027">
    <property type="entry name" value="REVERSE TRANSCRIPTASE DOMAIN-CONTAINING PROTEIN"/>
    <property type="match status" value="1"/>
</dbReference>
<dbReference type="Proteomes" id="UP001162480">
    <property type="component" value="Chromosome 17"/>
</dbReference>
<dbReference type="InterPro" id="IPR000477">
    <property type="entry name" value="RT_dom"/>
</dbReference>
<dbReference type="CDD" id="cd01650">
    <property type="entry name" value="RT_nLTR_like"/>
    <property type="match status" value="1"/>
</dbReference>
<accession>A0AA36BJV1</accession>
<proteinExistence type="predicted"/>
<evidence type="ECO:0000313" key="2">
    <source>
        <dbReference type="EMBL" id="CAI9735087.1"/>
    </source>
</evidence>